<keyword evidence="3" id="KW-1185">Reference proteome</keyword>
<dbReference type="Proteomes" id="UP000267096">
    <property type="component" value="Unassembled WGS sequence"/>
</dbReference>
<evidence type="ECO:0000313" key="2">
    <source>
        <dbReference type="EMBL" id="VDK37974.1"/>
    </source>
</evidence>
<evidence type="ECO:0000313" key="3">
    <source>
        <dbReference type="Proteomes" id="UP000267096"/>
    </source>
</evidence>
<protein>
    <submittedName>
        <fullName evidence="2">Uncharacterized protein</fullName>
    </submittedName>
</protein>
<proteinExistence type="predicted"/>
<organism evidence="2 3">
    <name type="scientific">Anisakis simplex</name>
    <name type="common">Herring worm</name>
    <dbReference type="NCBI Taxonomy" id="6269"/>
    <lineage>
        <taxon>Eukaryota</taxon>
        <taxon>Metazoa</taxon>
        <taxon>Ecdysozoa</taxon>
        <taxon>Nematoda</taxon>
        <taxon>Chromadorea</taxon>
        <taxon>Rhabditida</taxon>
        <taxon>Spirurina</taxon>
        <taxon>Ascaridomorpha</taxon>
        <taxon>Ascaridoidea</taxon>
        <taxon>Anisakidae</taxon>
        <taxon>Anisakis</taxon>
        <taxon>Anisakis simplex complex</taxon>
    </lineage>
</organism>
<sequence length="33" mass="3253">MSSLATLSVSGLSAFDNPDTPGVEPTDIASSAN</sequence>
<feature type="compositionally biased region" description="Polar residues" evidence="1">
    <location>
        <begin position="1"/>
        <end position="11"/>
    </location>
</feature>
<reference evidence="2 3" key="1">
    <citation type="submission" date="2018-11" db="EMBL/GenBank/DDBJ databases">
        <authorList>
            <consortium name="Pathogen Informatics"/>
        </authorList>
    </citation>
    <scope>NUCLEOTIDE SEQUENCE [LARGE SCALE GENOMIC DNA]</scope>
</reference>
<dbReference type="EMBL" id="UYRR01027609">
    <property type="protein sequence ID" value="VDK37974.1"/>
    <property type="molecule type" value="Genomic_DNA"/>
</dbReference>
<accession>A0A3P6QZG9</accession>
<feature type="region of interest" description="Disordered" evidence="1">
    <location>
        <begin position="1"/>
        <end position="33"/>
    </location>
</feature>
<gene>
    <name evidence="2" type="ORF">ASIM_LOCUS9243</name>
</gene>
<dbReference type="AlphaFoldDB" id="A0A3P6QZG9"/>
<name>A0A3P6QZG9_ANISI</name>
<evidence type="ECO:0000256" key="1">
    <source>
        <dbReference type="SAM" id="MobiDB-lite"/>
    </source>
</evidence>